<dbReference type="Proteomes" id="UP000294200">
    <property type="component" value="Unassembled WGS sequence"/>
</dbReference>
<protein>
    <submittedName>
        <fullName evidence="5">MFS transporter</fullName>
    </submittedName>
</protein>
<name>A0A4R0XCX6_9BURK</name>
<organism evidence="5 6">
    <name type="scientific">Paraburkholderia steynii</name>
    <dbReference type="NCBI Taxonomy" id="1245441"/>
    <lineage>
        <taxon>Bacteria</taxon>
        <taxon>Pseudomonadati</taxon>
        <taxon>Pseudomonadota</taxon>
        <taxon>Betaproteobacteria</taxon>
        <taxon>Burkholderiales</taxon>
        <taxon>Burkholderiaceae</taxon>
        <taxon>Paraburkholderia</taxon>
    </lineage>
</organism>
<keyword evidence="2" id="KW-0813">Transport</keyword>
<proteinExistence type="predicted"/>
<comment type="subcellular location">
    <subcellularLocation>
        <location evidence="1">Cell membrane</location>
        <topology evidence="1">Multi-pass membrane protein</topology>
    </subcellularLocation>
</comment>
<keyword evidence="4" id="KW-0812">Transmembrane</keyword>
<gene>
    <name evidence="5" type="ORF">BZM27_15015</name>
</gene>
<dbReference type="Gene3D" id="1.20.1250.20">
    <property type="entry name" value="MFS general substrate transporter like domains"/>
    <property type="match status" value="1"/>
</dbReference>
<evidence type="ECO:0000313" key="6">
    <source>
        <dbReference type="Proteomes" id="UP000294200"/>
    </source>
</evidence>
<sequence>MYGIQGAYFPELFSARYRYTGIAVSKEFAAVASGGIAPFIAAALLAWAQGAYWPIATYIAVLAGISFVATFFSPETRGISLRQ</sequence>
<keyword evidence="4" id="KW-1133">Transmembrane helix</keyword>
<evidence type="ECO:0000256" key="2">
    <source>
        <dbReference type="ARBA" id="ARBA00022448"/>
    </source>
</evidence>
<feature type="transmembrane region" description="Helical" evidence="4">
    <location>
        <begin position="55"/>
        <end position="73"/>
    </location>
</feature>
<evidence type="ECO:0000256" key="4">
    <source>
        <dbReference type="SAM" id="Phobius"/>
    </source>
</evidence>
<feature type="transmembrane region" description="Helical" evidence="4">
    <location>
        <begin position="28"/>
        <end position="49"/>
    </location>
</feature>
<dbReference type="GO" id="GO:0005886">
    <property type="term" value="C:plasma membrane"/>
    <property type="evidence" value="ECO:0007669"/>
    <property type="project" value="UniProtKB-SubCell"/>
</dbReference>
<dbReference type="EMBL" id="MWML01000046">
    <property type="protein sequence ID" value="TCG08074.1"/>
    <property type="molecule type" value="Genomic_DNA"/>
</dbReference>
<accession>A0A4R0XCX6</accession>
<dbReference type="InterPro" id="IPR036259">
    <property type="entry name" value="MFS_trans_sf"/>
</dbReference>
<evidence type="ECO:0000256" key="3">
    <source>
        <dbReference type="ARBA" id="ARBA00022475"/>
    </source>
</evidence>
<evidence type="ECO:0000256" key="1">
    <source>
        <dbReference type="ARBA" id="ARBA00004651"/>
    </source>
</evidence>
<dbReference type="AlphaFoldDB" id="A0A4R0XCX6"/>
<dbReference type="SUPFAM" id="SSF103473">
    <property type="entry name" value="MFS general substrate transporter"/>
    <property type="match status" value="1"/>
</dbReference>
<keyword evidence="4" id="KW-0472">Membrane</keyword>
<keyword evidence="6" id="KW-1185">Reference proteome</keyword>
<dbReference type="PANTHER" id="PTHR43045:SF1">
    <property type="entry name" value="SHIKIMATE TRANSPORTER"/>
    <property type="match status" value="1"/>
</dbReference>
<keyword evidence="3" id="KW-1003">Cell membrane</keyword>
<reference evidence="5 6" key="1">
    <citation type="submission" date="2017-02" db="EMBL/GenBank/DDBJ databases">
        <title>Paraburkholderia sophoroidis sp. nov. and Paraburkholderia steynii sp. nov. rhizobial symbionts of the fynbos legume Hypocalyptus sophoroides.</title>
        <authorList>
            <person name="Steenkamp E.T."/>
            <person name="Beukes C.W."/>
            <person name="Van Zyl E."/>
            <person name="Avontuur J."/>
            <person name="Chan W.Y."/>
            <person name="Hassen A."/>
            <person name="Palmer M."/>
            <person name="Mthombeni L."/>
            <person name="Phalane F."/>
            <person name="Sereme K."/>
            <person name="Venter S.N."/>
        </authorList>
    </citation>
    <scope>NUCLEOTIDE SEQUENCE [LARGE SCALE GENOMIC DNA]</scope>
    <source>
        <strain evidence="5 6">HC1.1ba</strain>
    </source>
</reference>
<comment type="caution">
    <text evidence="5">The sequence shown here is derived from an EMBL/GenBank/DDBJ whole genome shotgun (WGS) entry which is preliminary data.</text>
</comment>
<dbReference type="PANTHER" id="PTHR43045">
    <property type="entry name" value="SHIKIMATE TRANSPORTER"/>
    <property type="match status" value="1"/>
</dbReference>
<evidence type="ECO:0000313" key="5">
    <source>
        <dbReference type="EMBL" id="TCG08074.1"/>
    </source>
</evidence>